<organism evidence="1 2">
    <name type="scientific">Neohortaea acidophila</name>
    <dbReference type="NCBI Taxonomy" id="245834"/>
    <lineage>
        <taxon>Eukaryota</taxon>
        <taxon>Fungi</taxon>
        <taxon>Dikarya</taxon>
        <taxon>Ascomycota</taxon>
        <taxon>Pezizomycotina</taxon>
        <taxon>Dothideomycetes</taxon>
        <taxon>Dothideomycetidae</taxon>
        <taxon>Mycosphaerellales</taxon>
        <taxon>Teratosphaeriaceae</taxon>
        <taxon>Neohortaea</taxon>
    </lineage>
</organism>
<evidence type="ECO:0000313" key="1">
    <source>
        <dbReference type="EMBL" id="KAF2479728.1"/>
    </source>
</evidence>
<dbReference type="EMBL" id="MU001641">
    <property type="protein sequence ID" value="KAF2479728.1"/>
    <property type="molecule type" value="Genomic_DNA"/>
</dbReference>
<gene>
    <name evidence="1" type="ORF">BDY17DRAFT_256936</name>
</gene>
<dbReference type="GeneID" id="54472644"/>
<dbReference type="RefSeq" id="XP_033586298.1">
    <property type="nucleotide sequence ID" value="XM_033731642.1"/>
</dbReference>
<evidence type="ECO:0000313" key="2">
    <source>
        <dbReference type="Proteomes" id="UP000799767"/>
    </source>
</evidence>
<dbReference type="InterPro" id="IPR038883">
    <property type="entry name" value="AN11006-like"/>
</dbReference>
<name>A0A6A6PI58_9PEZI</name>
<protein>
    <submittedName>
        <fullName evidence="1">Uncharacterized protein</fullName>
    </submittedName>
</protein>
<dbReference type="Proteomes" id="UP000799767">
    <property type="component" value="Unassembled WGS sequence"/>
</dbReference>
<accession>A0A6A6PI58</accession>
<keyword evidence="2" id="KW-1185">Reference proteome</keyword>
<dbReference type="PANTHER" id="PTHR42085">
    <property type="entry name" value="F-BOX DOMAIN-CONTAINING PROTEIN"/>
    <property type="match status" value="1"/>
</dbReference>
<dbReference type="OrthoDB" id="5413827at2759"/>
<dbReference type="AlphaFoldDB" id="A0A6A6PI58"/>
<reference evidence="1" key="1">
    <citation type="journal article" date="2020" name="Stud. Mycol.">
        <title>101 Dothideomycetes genomes: a test case for predicting lifestyles and emergence of pathogens.</title>
        <authorList>
            <person name="Haridas S."/>
            <person name="Albert R."/>
            <person name="Binder M."/>
            <person name="Bloem J."/>
            <person name="Labutti K."/>
            <person name="Salamov A."/>
            <person name="Andreopoulos B."/>
            <person name="Baker S."/>
            <person name="Barry K."/>
            <person name="Bills G."/>
            <person name="Bluhm B."/>
            <person name="Cannon C."/>
            <person name="Castanera R."/>
            <person name="Culley D."/>
            <person name="Daum C."/>
            <person name="Ezra D."/>
            <person name="Gonzalez J."/>
            <person name="Henrissat B."/>
            <person name="Kuo A."/>
            <person name="Liang C."/>
            <person name="Lipzen A."/>
            <person name="Lutzoni F."/>
            <person name="Magnuson J."/>
            <person name="Mondo S."/>
            <person name="Nolan M."/>
            <person name="Ohm R."/>
            <person name="Pangilinan J."/>
            <person name="Park H.-J."/>
            <person name="Ramirez L."/>
            <person name="Alfaro M."/>
            <person name="Sun H."/>
            <person name="Tritt A."/>
            <person name="Yoshinaga Y."/>
            <person name="Zwiers L.-H."/>
            <person name="Turgeon B."/>
            <person name="Goodwin S."/>
            <person name="Spatafora J."/>
            <person name="Crous P."/>
            <person name="Grigoriev I."/>
        </authorList>
    </citation>
    <scope>NUCLEOTIDE SEQUENCE</scope>
    <source>
        <strain evidence="1">CBS 113389</strain>
    </source>
</reference>
<sequence>MASTIPTSFLTIPCELRNSIYIHVFTPTLTRTSPPITADTSPDPIAQALKPQYDHDAFKSERSPDGQLQVLRTCRQIHNEAHLLAQSMASFHVVGEASHPDAFREQISQLRSTKVSAIRNITITARISKLRAMNEAWAGLPFGNPSLFLDVLTVVPKRPDAIYSAYADIAYHAQAHTLAHTFAETFKGLRNVRTVVVKNEGCFNEFFWGLVYKGVIFRLWNWGGFSCGVRFDEGETEGQEEGGQWFRVWFSDDARGGNDVGHEMHKILGEGKILPEPVVPAPIF</sequence>
<dbReference type="PANTHER" id="PTHR42085:SF1">
    <property type="entry name" value="F-BOX DOMAIN-CONTAINING PROTEIN"/>
    <property type="match status" value="1"/>
</dbReference>
<proteinExistence type="predicted"/>